<proteinExistence type="predicted"/>
<evidence type="ECO:0000313" key="3">
    <source>
        <dbReference type="Proteomes" id="UP000275078"/>
    </source>
</evidence>
<organism evidence="2 3">
    <name type="scientific">Ascobolus immersus RN42</name>
    <dbReference type="NCBI Taxonomy" id="1160509"/>
    <lineage>
        <taxon>Eukaryota</taxon>
        <taxon>Fungi</taxon>
        <taxon>Dikarya</taxon>
        <taxon>Ascomycota</taxon>
        <taxon>Pezizomycotina</taxon>
        <taxon>Pezizomycetes</taxon>
        <taxon>Pezizales</taxon>
        <taxon>Ascobolaceae</taxon>
        <taxon>Ascobolus</taxon>
    </lineage>
</organism>
<feature type="compositionally biased region" description="Acidic residues" evidence="1">
    <location>
        <begin position="211"/>
        <end position="228"/>
    </location>
</feature>
<evidence type="ECO:0000256" key="1">
    <source>
        <dbReference type="SAM" id="MobiDB-lite"/>
    </source>
</evidence>
<sequence>MHPNNRRLAARAALHRSRRGRDEISRRLRQTQAPIVVDLEKVGKYLEGIFRTTTIRLGRNLCELPDCTAISSWNVPAVRNKPKDTLNAITAVDCNYCPFHTRPFFDYDAPRSATDDRVILPHTGNATTEQTRNVSLSVTEVIKEYQHPEVEAQGFLYSLPNWEEMEDLERTDKAAKFYELRLKILFLHLVQLYCTMLAKKSLSFTPRLEGEIEPEETTEEERQEEEEKEYLRAKKAFESFREKRMTLLKEKDALTSNTMA</sequence>
<accession>A0A3N4HWU7</accession>
<dbReference type="Proteomes" id="UP000275078">
    <property type="component" value="Unassembled WGS sequence"/>
</dbReference>
<reference evidence="2 3" key="1">
    <citation type="journal article" date="2018" name="Nat. Ecol. Evol.">
        <title>Pezizomycetes genomes reveal the molecular basis of ectomycorrhizal truffle lifestyle.</title>
        <authorList>
            <person name="Murat C."/>
            <person name="Payen T."/>
            <person name="Noel B."/>
            <person name="Kuo A."/>
            <person name="Morin E."/>
            <person name="Chen J."/>
            <person name="Kohler A."/>
            <person name="Krizsan K."/>
            <person name="Balestrini R."/>
            <person name="Da Silva C."/>
            <person name="Montanini B."/>
            <person name="Hainaut M."/>
            <person name="Levati E."/>
            <person name="Barry K.W."/>
            <person name="Belfiori B."/>
            <person name="Cichocki N."/>
            <person name="Clum A."/>
            <person name="Dockter R.B."/>
            <person name="Fauchery L."/>
            <person name="Guy J."/>
            <person name="Iotti M."/>
            <person name="Le Tacon F."/>
            <person name="Lindquist E.A."/>
            <person name="Lipzen A."/>
            <person name="Malagnac F."/>
            <person name="Mello A."/>
            <person name="Molinier V."/>
            <person name="Miyauchi S."/>
            <person name="Poulain J."/>
            <person name="Riccioni C."/>
            <person name="Rubini A."/>
            <person name="Sitrit Y."/>
            <person name="Splivallo R."/>
            <person name="Traeger S."/>
            <person name="Wang M."/>
            <person name="Zifcakova L."/>
            <person name="Wipf D."/>
            <person name="Zambonelli A."/>
            <person name="Paolocci F."/>
            <person name="Nowrousian M."/>
            <person name="Ottonello S."/>
            <person name="Baldrian P."/>
            <person name="Spatafora J.W."/>
            <person name="Henrissat B."/>
            <person name="Nagy L.G."/>
            <person name="Aury J.M."/>
            <person name="Wincker P."/>
            <person name="Grigoriev I.V."/>
            <person name="Bonfante P."/>
            <person name="Martin F.M."/>
        </authorList>
    </citation>
    <scope>NUCLEOTIDE SEQUENCE [LARGE SCALE GENOMIC DNA]</scope>
    <source>
        <strain evidence="2 3">RN42</strain>
    </source>
</reference>
<dbReference type="EMBL" id="ML119724">
    <property type="protein sequence ID" value="RPA77576.1"/>
    <property type="molecule type" value="Genomic_DNA"/>
</dbReference>
<gene>
    <name evidence="2" type="ORF">BJ508DRAFT_378812</name>
</gene>
<dbReference type="AlphaFoldDB" id="A0A3N4HWU7"/>
<feature type="region of interest" description="Disordered" evidence="1">
    <location>
        <begin position="209"/>
        <end position="228"/>
    </location>
</feature>
<keyword evidence="3" id="KW-1185">Reference proteome</keyword>
<feature type="region of interest" description="Disordered" evidence="1">
    <location>
        <begin position="1"/>
        <end position="24"/>
    </location>
</feature>
<feature type="compositionally biased region" description="Basic residues" evidence="1">
    <location>
        <begin position="1"/>
        <end position="19"/>
    </location>
</feature>
<name>A0A3N4HWU7_ASCIM</name>
<evidence type="ECO:0000313" key="2">
    <source>
        <dbReference type="EMBL" id="RPA77576.1"/>
    </source>
</evidence>
<protein>
    <submittedName>
        <fullName evidence="2">Uncharacterized protein</fullName>
    </submittedName>
</protein>